<dbReference type="EMBL" id="BAABCE010000013">
    <property type="protein sequence ID" value="GAA3572313.1"/>
    <property type="molecule type" value="Genomic_DNA"/>
</dbReference>
<evidence type="ECO:0000313" key="3">
    <source>
        <dbReference type="Proteomes" id="UP001500707"/>
    </source>
</evidence>
<protein>
    <submittedName>
        <fullName evidence="2">Uncharacterized protein</fullName>
    </submittedName>
</protein>
<feature type="region of interest" description="Disordered" evidence="1">
    <location>
        <begin position="1"/>
        <end position="24"/>
    </location>
</feature>
<reference evidence="3" key="1">
    <citation type="journal article" date="2019" name="Int. J. Syst. Evol. Microbiol.">
        <title>The Global Catalogue of Microorganisms (GCM) 10K type strain sequencing project: providing services to taxonomists for standard genome sequencing and annotation.</title>
        <authorList>
            <consortium name="The Broad Institute Genomics Platform"/>
            <consortium name="The Broad Institute Genome Sequencing Center for Infectious Disease"/>
            <person name="Wu L."/>
            <person name="Ma J."/>
        </authorList>
    </citation>
    <scope>NUCLEOTIDE SEQUENCE [LARGE SCALE GENOMIC DNA]</scope>
    <source>
        <strain evidence="3">JCM 17656</strain>
    </source>
</reference>
<keyword evidence="3" id="KW-1185">Reference proteome</keyword>
<dbReference type="RefSeq" id="WP_346184546.1">
    <property type="nucleotide sequence ID" value="NZ_BAABCE010000013.1"/>
</dbReference>
<gene>
    <name evidence="2" type="ORF">GCM10022295_62560</name>
</gene>
<sequence>MSDPSPAGEQLQTPRLSSPRPTEADLATIFAIHRGRETCLHNPSDTLTRLDEMGTV</sequence>
<organism evidence="2 3">
    <name type="scientific">Streptomyces osmaniensis</name>
    <dbReference type="NCBI Taxonomy" id="593134"/>
    <lineage>
        <taxon>Bacteria</taxon>
        <taxon>Bacillati</taxon>
        <taxon>Actinomycetota</taxon>
        <taxon>Actinomycetes</taxon>
        <taxon>Kitasatosporales</taxon>
        <taxon>Streptomycetaceae</taxon>
        <taxon>Streptomyces</taxon>
    </lineage>
</organism>
<evidence type="ECO:0000256" key="1">
    <source>
        <dbReference type="SAM" id="MobiDB-lite"/>
    </source>
</evidence>
<name>A0ABP6XUC6_9ACTN</name>
<comment type="caution">
    <text evidence="2">The sequence shown here is derived from an EMBL/GenBank/DDBJ whole genome shotgun (WGS) entry which is preliminary data.</text>
</comment>
<feature type="compositionally biased region" description="Polar residues" evidence="1">
    <location>
        <begin position="10"/>
        <end position="20"/>
    </location>
</feature>
<proteinExistence type="predicted"/>
<accession>A0ABP6XUC6</accession>
<evidence type="ECO:0000313" key="2">
    <source>
        <dbReference type="EMBL" id="GAA3572313.1"/>
    </source>
</evidence>
<dbReference type="Proteomes" id="UP001500707">
    <property type="component" value="Unassembled WGS sequence"/>
</dbReference>